<dbReference type="PANTHER" id="PTHR37419:SF8">
    <property type="entry name" value="TOXIN YJJJ"/>
    <property type="match status" value="1"/>
</dbReference>
<dbReference type="PANTHER" id="PTHR37419">
    <property type="entry name" value="SERINE/THREONINE-PROTEIN KINASE TOXIN HIPA"/>
    <property type="match status" value="1"/>
</dbReference>
<evidence type="ECO:0000259" key="3">
    <source>
        <dbReference type="Pfam" id="PF07804"/>
    </source>
</evidence>
<evidence type="ECO:0000256" key="1">
    <source>
        <dbReference type="ARBA" id="ARBA00022679"/>
    </source>
</evidence>
<dbReference type="GO" id="GO:0004674">
    <property type="term" value="F:protein serine/threonine kinase activity"/>
    <property type="evidence" value="ECO:0007669"/>
    <property type="project" value="TreeGrafter"/>
</dbReference>
<dbReference type="GO" id="GO:0005829">
    <property type="term" value="C:cytosol"/>
    <property type="evidence" value="ECO:0007669"/>
    <property type="project" value="TreeGrafter"/>
</dbReference>
<dbReference type="EMBL" id="UOFH01000218">
    <property type="protein sequence ID" value="VAW62433.1"/>
    <property type="molecule type" value="Genomic_DNA"/>
</dbReference>
<sequence>MAMSVSECLERAPATSKEIQALTGLGQTAVARHIRSMGDRVIALKAGRSIRYAMTRNAFGCDDNLPLSMVDANGSTVLVAVIRPLAHGGFFVEEVTGMPRLLLGESGNGLYDDLPYFLSDLAPQGFIGRKITAELASCSDSFPSDPRRWNSNHIGRYLISNGEDLHGNFKFGIQASSRIRRKPVHVTREDYPGLADSIMSGEVVESSAGGEQPKFTAYCSERSAHVIVKFSPKGEGEIARRWRDVLITEYHATKALLSHSLPAAETVLFEKEGRLFLESKRFDRSGEYGRVSMVSLSSVDAEFVGSGENWLQAMDGLLHQNLIAEFHYYDAKILWAFGKLINNTDMHLGNLSLGMEGSVFRLRPIYDMCSMGFAPKGSGEIPPLEFTAPSFAAAELDESKTNKVIRAARDFWSGVASDDRISDEFKMFLTQ</sequence>
<evidence type="ECO:0000313" key="4">
    <source>
        <dbReference type="EMBL" id="VAW62433.1"/>
    </source>
</evidence>
<protein>
    <recommendedName>
        <fullName evidence="3">HipA-like C-terminal domain-containing protein</fullName>
    </recommendedName>
</protein>
<proteinExistence type="predicted"/>
<dbReference type="NCBIfam" id="NF007297">
    <property type="entry name" value="PRK09775.1"/>
    <property type="match status" value="1"/>
</dbReference>
<dbReference type="Pfam" id="PF07804">
    <property type="entry name" value="HipA_C"/>
    <property type="match status" value="1"/>
</dbReference>
<dbReference type="InterPro" id="IPR052028">
    <property type="entry name" value="HipA_Ser/Thr_kinase"/>
</dbReference>
<keyword evidence="2" id="KW-0418">Kinase</keyword>
<dbReference type="AlphaFoldDB" id="A0A3B0XDS1"/>
<keyword evidence="1" id="KW-0808">Transferase</keyword>
<evidence type="ECO:0000256" key="2">
    <source>
        <dbReference type="ARBA" id="ARBA00022777"/>
    </source>
</evidence>
<gene>
    <name evidence="4" type="ORF">MNBD_GAMMA08-127</name>
</gene>
<accession>A0A3B0XDS1</accession>
<organism evidence="4">
    <name type="scientific">hydrothermal vent metagenome</name>
    <dbReference type="NCBI Taxonomy" id="652676"/>
    <lineage>
        <taxon>unclassified sequences</taxon>
        <taxon>metagenomes</taxon>
        <taxon>ecological metagenomes</taxon>
    </lineage>
</organism>
<feature type="domain" description="HipA-like C-terminal" evidence="3">
    <location>
        <begin position="206"/>
        <end position="382"/>
    </location>
</feature>
<dbReference type="InterPro" id="IPR012893">
    <property type="entry name" value="HipA-like_C"/>
</dbReference>
<reference evidence="4" key="1">
    <citation type="submission" date="2018-06" db="EMBL/GenBank/DDBJ databases">
        <authorList>
            <person name="Zhirakovskaya E."/>
        </authorList>
    </citation>
    <scope>NUCLEOTIDE SEQUENCE</scope>
</reference>
<name>A0A3B0XDS1_9ZZZZ</name>